<gene>
    <name evidence="15" type="ORF">Goari_013411</name>
</gene>
<reference evidence="15 16" key="1">
    <citation type="journal article" date="2019" name="Genome Biol. Evol.">
        <title>Insights into the evolution of the New World diploid cottons (Gossypium, subgenus Houzingenia) based on genome sequencing.</title>
        <authorList>
            <person name="Grover C.E."/>
            <person name="Arick M.A. 2nd"/>
            <person name="Thrash A."/>
            <person name="Conover J.L."/>
            <person name="Sanders W.S."/>
            <person name="Peterson D.G."/>
            <person name="Frelichowski J.E."/>
            <person name="Scheffler J.A."/>
            <person name="Scheffler B.E."/>
            <person name="Wendel J.F."/>
        </authorList>
    </citation>
    <scope>NUCLEOTIDE SEQUENCE [LARGE SCALE GENOMIC DNA]</scope>
    <source>
        <strain evidence="15">185</strain>
        <tissue evidence="15">Leaf</tissue>
    </source>
</reference>
<feature type="signal peptide" evidence="13">
    <location>
        <begin position="1"/>
        <end position="22"/>
    </location>
</feature>
<feature type="chain" id="PRO_5029747622" description="Leucine-rich repeat-containing N-terminal plant-type domain-containing protein" evidence="13">
    <location>
        <begin position="23"/>
        <end position="585"/>
    </location>
</feature>
<dbReference type="InterPro" id="IPR003591">
    <property type="entry name" value="Leu-rich_rpt_typical-subtyp"/>
</dbReference>
<dbReference type="InterPro" id="IPR013210">
    <property type="entry name" value="LRR_N_plant-typ"/>
</dbReference>
<sequence>MSPVTVTFLMLVFLESFKLSFCGRNHNVTCIQSERQALLRFKQHLKDPSNRLSSWTKNGDCCRWDGIICSNVSGHVIELHLGSSRGTRKLGGKLNPALLDLNHLTYLDLSDNDFRQTEIPTWFWNMSSNLSYFNISRNQFQGSIPDLLTMTQPSVLIDLSCNNFTGSLPLLSSNVTAIDFSFNSLSGSMSHFLCHKLNEPMKLEILNLGHNLLSGKIPECWKKWSRLVGIKLCDNNFSGKIPGSMGALTLLQSLHVRNNSVVGEIPSSLRHCGELVTVDFGNNQLSGDIPGWMGERLPKLIILSLHSNKFKCTLPEELCALSYLQILDLSHNNLVSEIPSCINNLSAMNLGNNSDDKIFYRTSKGSFFEDILVVMKGRVVNYSTTLKLVKTMDLSNNNLSGEIPEEVTSLAGLQSLNFSHNHLVGRIPYNIGAMTSLECFDLSTNNLSGEIPLTISDLSFLSHLNLSYNKFTGKIPTGTQLQSLNADSFYGTKLFGPPLSESSTDVRFGTGSGVLKNREDRHQVDWFFLTVELGFLSGFFGAVFLLMLCKSGRLVHFQYVDETGHSLEIVESFGVNRTKNLYSGI</sequence>
<evidence type="ECO:0000256" key="9">
    <source>
        <dbReference type="ARBA" id="ARBA00023136"/>
    </source>
</evidence>
<dbReference type="PANTHER" id="PTHR48063:SF98">
    <property type="entry name" value="LRR RECEPTOR-LIKE SERINE_THREONINE-PROTEIN KINASE FLS2"/>
    <property type="match status" value="1"/>
</dbReference>
<dbReference type="InterPro" id="IPR001611">
    <property type="entry name" value="Leu-rich_rpt"/>
</dbReference>
<evidence type="ECO:0000256" key="5">
    <source>
        <dbReference type="ARBA" id="ARBA00022692"/>
    </source>
</evidence>
<evidence type="ECO:0000256" key="8">
    <source>
        <dbReference type="ARBA" id="ARBA00022989"/>
    </source>
</evidence>
<feature type="non-terminal residue" evidence="15">
    <location>
        <position position="1"/>
    </location>
</feature>
<evidence type="ECO:0000256" key="3">
    <source>
        <dbReference type="ARBA" id="ARBA00022475"/>
    </source>
</evidence>
<comment type="caution">
    <text evidence="15">The sequence shown here is derived from an EMBL/GenBank/DDBJ whole genome shotgun (WGS) entry which is preliminary data.</text>
</comment>
<comment type="similarity">
    <text evidence="2">Belongs to the RLP family.</text>
</comment>
<dbReference type="FunFam" id="3.80.10.10:FF:000111">
    <property type="entry name" value="LRR receptor-like serine/threonine-protein kinase ERECTA"/>
    <property type="match status" value="1"/>
</dbReference>
<evidence type="ECO:0000256" key="10">
    <source>
        <dbReference type="ARBA" id="ARBA00023170"/>
    </source>
</evidence>
<keyword evidence="4" id="KW-0433">Leucine-rich repeat</keyword>
<evidence type="ECO:0000256" key="12">
    <source>
        <dbReference type="SAM" id="Phobius"/>
    </source>
</evidence>
<keyword evidence="8 12" id="KW-1133">Transmembrane helix</keyword>
<protein>
    <recommendedName>
        <fullName evidence="14">Leucine-rich repeat-containing N-terminal plant-type domain-containing protein</fullName>
    </recommendedName>
</protein>
<evidence type="ECO:0000256" key="4">
    <source>
        <dbReference type="ARBA" id="ARBA00022614"/>
    </source>
</evidence>
<dbReference type="PANTHER" id="PTHR48063">
    <property type="entry name" value="LRR RECEPTOR-LIKE KINASE"/>
    <property type="match status" value="1"/>
</dbReference>
<keyword evidence="5 12" id="KW-0812">Transmembrane</keyword>
<dbReference type="GO" id="GO:0005886">
    <property type="term" value="C:plasma membrane"/>
    <property type="evidence" value="ECO:0007669"/>
    <property type="project" value="UniProtKB-SubCell"/>
</dbReference>
<evidence type="ECO:0000256" key="11">
    <source>
        <dbReference type="ARBA" id="ARBA00023180"/>
    </source>
</evidence>
<evidence type="ECO:0000256" key="6">
    <source>
        <dbReference type="ARBA" id="ARBA00022729"/>
    </source>
</evidence>
<feature type="transmembrane region" description="Helical" evidence="12">
    <location>
        <begin position="526"/>
        <end position="549"/>
    </location>
</feature>
<evidence type="ECO:0000256" key="7">
    <source>
        <dbReference type="ARBA" id="ARBA00022737"/>
    </source>
</evidence>
<dbReference type="SUPFAM" id="SSF52058">
    <property type="entry name" value="L domain-like"/>
    <property type="match status" value="2"/>
</dbReference>
<evidence type="ECO:0000256" key="13">
    <source>
        <dbReference type="SAM" id="SignalP"/>
    </source>
</evidence>
<feature type="domain" description="Leucine-rich repeat-containing N-terminal plant-type" evidence="14">
    <location>
        <begin position="32"/>
        <end position="70"/>
    </location>
</feature>
<dbReference type="Pfam" id="PF08263">
    <property type="entry name" value="LRRNT_2"/>
    <property type="match status" value="1"/>
</dbReference>
<evidence type="ECO:0000313" key="15">
    <source>
        <dbReference type="EMBL" id="MBA0685763.1"/>
    </source>
</evidence>
<proteinExistence type="inferred from homology"/>
<dbReference type="EMBL" id="JABFAA010000007">
    <property type="protein sequence ID" value="MBA0685763.1"/>
    <property type="molecule type" value="Genomic_DNA"/>
</dbReference>
<dbReference type="InterPro" id="IPR032675">
    <property type="entry name" value="LRR_dom_sf"/>
</dbReference>
<name>A0A7J8XES2_GOSAI</name>
<evidence type="ECO:0000259" key="14">
    <source>
        <dbReference type="Pfam" id="PF08263"/>
    </source>
</evidence>
<dbReference type="InterPro" id="IPR046956">
    <property type="entry name" value="RLP23-like"/>
</dbReference>
<dbReference type="Gene3D" id="3.80.10.10">
    <property type="entry name" value="Ribonuclease Inhibitor"/>
    <property type="match status" value="3"/>
</dbReference>
<accession>A0A7J8XES2</accession>
<dbReference type="SMART" id="SM00369">
    <property type="entry name" value="LRR_TYP"/>
    <property type="match status" value="6"/>
</dbReference>
<keyword evidence="6 13" id="KW-0732">Signal</keyword>
<comment type="subcellular location">
    <subcellularLocation>
        <location evidence="1">Cell membrane</location>
        <topology evidence="1">Single-pass type I membrane protein</topology>
    </subcellularLocation>
</comment>
<keyword evidence="7" id="KW-0677">Repeat</keyword>
<dbReference type="AlphaFoldDB" id="A0A7J8XES2"/>
<organism evidence="15 16">
    <name type="scientific">Gossypium aridum</name>
    <name type="common">American cotton</name>
    <name type="synonym">Erioxylum aridum</name>
    <dbReference type="NCBI Taxonomy" id="34290"/>
    <lineage>
        <taxon>Eukaryota</taxon>
        <taxon>Viridiplantae</taxon>
        <taxon>Streptophyta</taxon>
        <taxon>Embryophyta</taxon>
        <taxon>Tracheophyta</taxon>
        <taxon>Spermatophyta</taxon>
        <taxon>Magnoliopsida</taxon>
        <taxon>eudicotyledons</taxon>
        <taxon>Gunneridae</taxon>
        <taxon>Pentapetalae</taxon>
        <taxon>rosids</taxon>
        <taxon>malvids</taxon>
        <taxon>Malvales</taxon>
        <taxon>Malvaceae</taxon>
        <taxon>Malvoideae</taxon>
        <taxon>Gossypium</taxon>
    </lineage>
</organism>
<evidence type="ECO:0000256" key="1">
    <source>
        <dbReference type="ARBA" id="ARBA00004251"/>
    </source>
</evidence>
<keyword evidence="11" id="KW-0325">Glycoprotein</keyword>
<keyword evidence="9 12" id="KW-0472">Membrane</keyword>
<dbReference type="Pfam" id="PF00560">
    <property type="entry name" value="LRR_1"/>
    <property type="match status" value="9"/>
</dbReference>
<keyword evidence="10" id="KW-0675">Receptor</keyword>
<dbReference type="Proteomes" id="UP000593577">
    <property type="component" value="Unassembled WGS sequence"/>
</dbReference>
<keyword evidence="3" id="KW-1003">Cell membrane</keyword>
<keyword evidence="16" id="KW-1185">Reference proteome</keyword>
<evidence type="ECO:0000256" key="2">
    <source>
        <dbReference type="ARBA" id="ARBA00009592"/>
    </source>
</evidence>
<dbReference type="FunFam" id="3.80.10.10:FF:000095">
    <property type="entry name" value="LRR receptor-like serine/threonine-protein kinase GSO1"/>
    <property type="match status" value="1"/>
</dbReference>
<evidence type="ECO:0000313" key="16">
    <source>
        <dbReference type="Proteomes" id="UP000593577"/>
    </source>
</evidence>